<evidence type="ECO:0000256" key="3">
    <source>
        <dbReference type="ARBA" id="ARBA00023125"/>
    </source>
</evidence>
<evidence type="ECO:0000256" key="7">
    <source>
        <dbReference type="SAM" id="MobiDB-lite"/>
    </source>
</evidence>
<keyword evidence="3" id="KW-0238">DNA-binding</keyword>
<dbReference type="GO" id="GO:0042542">
    <property type="term" value="P:response to hydrogen peroxide"/>
    <property type="evidence" value="ECO:0007669"/>
    <property type="project" value="UniProtKB-ARBA"/>
</dbReference>
<gene>
    <name evidence="9" type="ORF">M6B38_217395</name>
</gene>
<dbReference type="SUPFAM" id="SSF118290">
    <property type="entry name" value="WRKY DNA-binding domain"/>
    <property type="match status" value="1"/>
</dbReference>
<evidence type="ECO:0000256" key="2">
    <source>
        <dbReference type="ARBA" id="ARBA00023015"/>
    </source>
</evidence>
<dbReference type="EMBL" id="JANAVB010040819">
    <property type="protein sequence ID" value="KAJ6797471.1"/>
    <property type="molecule type" value="Genomic_DNA"/>
</dbReference>
<evidence type="ECO:0000256" key="5">
    <source>
        <dbReference type="ARBA" id="ARBA00023242"/>
    </source>
</evidence>
<dbReference type="AlphaFoldDB" id="A0AAX6E0H8"/>
<accession>A0AAX6E0H8</accession>
<name>A0AAX6E0H8_IRIPA</name>
<feature type="region of interest" description="Disordered" evidence="7">
    <location>
        <begin position="223"/>
        <end position="244"/>
    </location>
</feature>
<keyword evidence="2" id="KW-0805">Transcription regulation</keyword>
<dbReference type="GO" id="GO:0005634">
    <property type="term" value="C:nucleus"/>
    <property type="evidence" value="ECO:0007669"/>
    <property type="project" value="UniProtKB-SubCell"/>
</dbReference>
<keyword evidence="10" id="KW-1185">Reference proteome</keyword>
<evidence type="ECO:0000259" key="8">
    <source>
        <dbReference type="PROSITE" id="PS50811"/>
    </source>
</evidence>
<dbReference type="Pfam" id="PF03106">
    <property type="entry name" value="WRKY"/>
    <property type="match status" value="1"/>
</dbReference>
<evidence type="ECO:0000256" key="6">
    <source>
        <dbReference type="ARBA" id="ARBA00060850"/>
    </source>
</evidence>
<keyword evidence="5" id="KW-0539">Nucleus</keyword>
<keyword evidence="4" id="KW-0804">Transcription</keyword>
<dbReference type="FunFam" id="2.20.25.80:FF:000009">
    <property type="entry name" value="WRKY transcription factor 53"/>
    <property type="match status" value="1"/>
</dbReference>
<dbReference type="GO" id="GO:0009751">
    <property type="term" value="P:response to salicylic acid"/>
    <property type="evidence" value="ECO:0007669"/>
    <property type="project" value="UniProtKB-ARBA"/>
</dbReference>
<evidence type="ECO:0000313" key="10">
    <source>
        <dbReference type="Proteomes" id="UP001140949"/>
    </source>
</evidence>
<dbReference type="GO" id="GO:0003700">
    <property type="term" value="F:DNA-binding transcription factor activity"/>
    <property type="evidence" value="ECO:0007669"/>
    <property type="project" value="InterPro"/>
</dbReference>
<reference evidence="9" key="2">
    <citation type="submission" date="2023-04" db="EMBL/GenBank/DDBJ databases">
        <authorList>
            <person name="Bruccoleri R.E."/>
            <person name="Oakeley E.J."/>
            <person name="Faust A.-M."/>
            <person name="Dessus-Babus S."/>
            <person name="Altorfer M."/>
            <person name="Burckhardt D."/>
            <person name="Oertli M."/>
            <person name="Naumann U."/>
            <person name="Petersen F."/>
            <person name="Wong J."/>
        </authorList>
    </citation>
    <scope>NUCLEOTIDE SEQUENCE</scope>
    <source>
        <strain evidence="9">GSM-AAB239-AS_SAM_17_03QT</strain>
        <tissue evidence="9">Leaf</tissue>
    </source>
</reference>
<dbReference type="GO" id="GO:0010150">
    <property type="term" value="P:leaf senescence"/>
    <property type="evidence" value="ECO:0007669"/>
    <property type="project" value="UniProtKB-ARBA"/>
</dbReference>
<dbReference type="GO" id="GO:0010193">
    <property type="term" value="P:response to ozone"/>
    <property type="evidence" value="ECO:0007669"/>
    <property type="project" value="UniProtKB-ARBA"/>
</dbReference>
<dbReference type="InterPro" id="IPR044810">
    <property type="entry name" value="WRKY_plant"/>
</dbReference>
<dbReference type="InterPro" id="IPR036576">
    <property type="entry name" value="WRKY_dom_sf"/>
</dbReference>
<dbReference type="InterPro" id="IPR003657">
    <property type="entry name" value="WRKY_dom"/>
</dbReference>
<evidence type="ECO:0000313" key="9">
    <source>
        <dbReference type="EMBL" id="KAJ6797471.1"/>
    </source>
</evidence>
<proteinExistence type="inferred from homology"/>
<dbReference type="GO" id="GO:0000976">
    <property type="term" value="F:transcription cis-regulatory region binding"/>
    <property type="evidence" value="ECO:0007669"/>
    <property type="project" value="TreeGrafter"/>
</dbReference>
<comment type="similarity">
    <text evidence="6">Belongs to the WRKY group III family.</text>
</comment>
<organism evidence="9 10">
    <name type="scientific">Iris pallida</name>
    <name type="common">Sweet iris</name>
    <dbReference type="NCBI Taxonomy" id="29817"/>
    <lineage>
        <taxon>Eukaryota</taxon>
        <taxon>Viridiplantae</taxon>
        <taxon>Streptophyta</taxon>
        <taxon>Embryophyta</taxon>
        <taxon>Tracheophyta</taxon>
        <taxon>Spermatophyta</taxon>
        <taxon>Magnoliopsida</taxon>
        <taxon>Liliopsida</taxon>
        <taxon>Asparagales</taxon>
        <taxon>Iridaceae</taxon>
        <taxon>Iridoideae</taxon>
        <taxon>Irideae</taxon>
        <taxon>Iris</taxon>
    </lineage>
</organism>
<dbReference type="PANTHER" id="PTHR32096:SF146">
    <property type="entry name" value="WRKY TRANSCRIPTION FACTOR 19-RELATED"/>
    <property type="match status" value="1"/>
</dbReference>
<dbReference type="PROSITE" id="PS50811">
    <property type="entry name" value="WRKY"/>
    <property type="match status" value="1"/>
</dbReference>
<evidence type="ECO:0000256" key="1">
    <source>
        <dbReference type="ARBA" id="ARBA00004123"/>
    </source>
</evidence>
<protein>
    <submittedName>
        <fullName evidence="9">WRKY transcription factor 41</fullName>
    </submittedName>
</protein>
<feature type="region of interest" description="Disordered" evidence="7">
    <location>
        <begin position="65"/>
        <end position="90"/>
    </location>
</feature>
<sequence>MEVGSSMVVEELARGREMTRQLQADIESGSSADTCRLLAKEILSAFDKSISMVTSGTIVVENSSANQKAAKSPLRPLAKSPCREGAAPDSEVQLQRRVMCKKRKMLPKWTSQVRLDSGPGVEGPIDDGYKWRKYGQKDILGAEHPRGYYRCTHRNSQGCPAMKQVQRSDDNPLVFDVTYRGAHTCRKRPLADASASQESQQQQQNQELLLSFQTGLKVKTEGLDFESPEPSSSSLPFSFPSTPVESTNPSSTLDDCLVGYGGAFSNAFFSPATSESNYFSMAYGGQTLQAAESDFTETVSAMATWSATANSPMLDMDLLLESVDLDLEFPFDACSFLS</sequence>
<comment type="caution">
    <text evidence="9">The sequence shown here is derived from an EMBL/GenBank/DDBJ whole genome shotgun (WGS) entry which is preliminary data.</text>
</comment>
<dbReference type="PANTHER" id="PTHR32096">
    <property type="entry name" value="WRKY TRANSCRIPTION FACTOR 30-RELATED-RELATED"/>
    <property type="match status" value="1"/>
</dbReference>
<dbReference type="Gene3D" id="2.20.25.80">
    <property type="entry name" value="WRKY domain"/>
    <property type="match status" value="1"/>
</dbReference>
<reference evidence="9" key="1">
    <citation type="journal article" date="2023" name="GigaByte">
        <title>Genome assembly of the bearded iris, Iris pallida Lam.</title>
        <authorList>
            <person name="Bruccoleri R.E."/>
            <person name="Oakeley E.J."/>
            <person name="Faust A.M.E."/>
            <person name="Altorfer M."/>
            <person name="Dessus-Babus S."/>
            <person name="Burckhardt D."/>
            <person name="Oertli M."/>
            <person name="Naumann U."/>
            <person name="Petersen F."/>
            <person name="Wong J."/>
        </authorList>
    </citation>
    <scope>NUCLEOTIDE SEQUENCE</scope>
    <source>
        <strain evidence="9">GSM-AAB239-AS_SAM_17_03QT</strain>
    </source>
</reference>
<comment type="subcellular location">
    <subcellularLocation>
        <location evidence="1">Nucleus</location>
    </subcellularLocation>
</comment>
<feature type="compositionally biased region" description="Low complexity" evidence="7">
    <location>
        <begin position="228"/>
        <end position="241"/>
    </location>
</feature>
<evidence type="ECO:0000256" key="4">
    <source>
        <dbReference type="ARBA" id="ARBA00023163"/>
    </source>
</evidence>
<dbReference type="Proteomes" id="UP001140949">
    <property type="component" value="Unassembled WGS sequence"/>
</dbReference>
<dbReference type="SMART" id="SM00774">
    <property type="entry name" value="WRKY"/>
    <property type="match status" value="1"/>
</dbReference>
<feature type="domain" description="WRKY" evidence="8">
    <location>
        <begin position="120"/>
        <end position="183"/>
    </location>
</feature>